<gene>
    <name evidence="2" type="ORF">Lste_1696</name>
</gene>
<evidence type="ECO:0000259" key="1">
    <source>
        <dbReference type="SMART" id="SM00530"/>
    </source>
</evidence>
<dbReference type="AlphaFoldDB" id="A0A0W0ZHT4"/>
<organism evidence="2 3">
    <name type="scientific">Legionella steelei</name>
    <dbReference type="NCBI Taxonomy" id="947033"/>
    <lineage>
        <taxon>Bacteria</taxon>
        <taxon>Pseudomonadati</taxon>
        <taxon>Pseudomonadota</taxon>
        <taxon>Gammaproteobacteria</taxon>
        <taxon>Legionellales</taxon>
        <taxon>Legionellaceae</taxon>
        <taxon>Legionella</taxon>
    </lineage>
</organism>
<dbReference type="CDD" id="cd00093">
    <property type="entry name" value="HTH_XRE"/>
    <property type="match status" value="1"/>
</dbReference>
<dbReference type="EMBL" id="LNYY01000019">
    <property type="protein sequence ID" value="KTD68538.1"/>
    <property type="molecule type" value="Genomic_DNA"/>
</dbReference>
<dbReference type="PATRIC" id="fig|947033.5.peg.1795"/>
<accession>A0A0W0ZHT4</accession>
<comment type="caution">
    <text evidence="2">The sequence shown here is derived from an EMBL/GenBank/DDBJ whole genome shotgun (WGS) entry which is preliminary data.</text>
</comment>
<keyword evidence="3" id="KW-1185">Reference proteome</keyword>
<feature type="domain" description="HTH cro/C1-type" evidence="1">
    <location>
        <begin position="25"/>
        <end position="89"/>
    </location>
</feature>
<sequence length="173" mass="19561">MFHIKLKRRITMMDKIHLTKQFADRLRDAMIAAGFNSQRSTSGVCIHKLSAITGYSVQICRKYLRGEAIPEPVKLVEIAMKLHVSPGWLLFGSAQNDEGVVREKITVNKNLLHYLLTKASCLYHSTLLEHEIPNFLIELINDVSLINADEEQSKKIIDLALASVKHFSHSHGT</sequence>
<dbReference type="Gene3D" id="1.10.260.40">
    <property type="entry name" value="lambda repressor-like DNA-binding domains"/>
    <property type="match status" value="1"/>
</dbReference>
<evidence type="ECO:0000313" key="3">
    <source>
        <dbReference type="Proteomes" id="UP000054926"/>
    </source>
</evidence>
<dbReference type="Proteomes" id="UP000054926">
    <property type="component" value="Unassembled WGS sequence"/>
</dbReference>
<dbReference type="STRING" id="947033.Lste_1696"/>
<reference evidence="2 3" key="1">
    <citation type="submission" date="2015-11" db="EMBL/GenBank/DDBJ databases">
        <title>Genomic analysis of 38 Legionella species identifies large and diverse effector repertoires.</title>
        <authorList>
            <person name="Burstein D."/>
            <person name="Amaro F."/>
            <person name="Zusman T."/>
            <person name="Lifshitz Z."/>
            <person name="Cohen O."/>
            <person name="Gilbert J.A."/>
            <person name="Pupko T."/>
            <person name="Shuman H.A."/>
            <person name="Segal G."/>
        </authorList>
    </citation>
    <scope>NUCLEOTIDE SEQUENCE [LARGE SCALE GENOMIC DNA]</scope>
    <source>
        <strain evidence="2 3">IMVS3376</strain>
    </source>
</reference>
<dbReference type="InterPro" id="IPR001387">
    <property type="entry name" value="Cro/C1-type_HTH"/>
</dbReference>
<evidence type="ECO:0000313" key="2">
    <source>
        <dbReference type="EMBL" id="KTD68538.1"/>
    </source>
</evidence>
<proteinExistence type="predicted"/>
<dbReference type="InterPro" id="IPR010982">
    <property type="entry name" value="Lambda_DNA-bd_dom_sf"/>
</dbReference>
<dbReference type="SUPFAM" id="SSF47413">
    <property type="entry name" value="lambda repressor-like DNA-binding domains"/>
    <property type="match status" value="1"/>
</dbReference>
<dbReference type="SMART" id="SM00530">
    <property type="entry name" value="HTH_XRE"/>
    <property type="match status" value="1"/>
</dbReference>
<protein>
    <submittedName>
        <fullName evidence="2">Putative transcriptional regulator</fullName>
    </submittedName>
</protein>
<name>A0A0W0ZHT4_9GAMM</name>
<dbReference type="GO" id="GO:0003677">
    <property type="term" value="F:DNA binding"/>
    <property type="evidence" value="ECO:0007669"/>
    <property type="project" value="InterPro"/>
</dbReference>